<protein>
    <recommendedName>
        <fullName evidence="9">Zinc metalloproteinase</fullName>
    </recommendedName>
</protein>
<proteinExistence type="predicted"/>
<dbReference type="AlphaFoldDB" id="A0A0M3K1Z3"/>
<keyword evidence="7" id="KW-1015">Disulfide bond</keyword>
<gene>
    <name evidence="13" type="ORF">ASIM_LOCUS14317</name>
</gene>
<dbReference type="PRINTS" id="PR00480">
    <property type="entry name" value="ASTACIN"/>
</dbReference>
<dbReference type="InterPro" id="IPR000742">
    <property type="entry name" value="EGF"/>
</dbReference>
<sequence>MACQFFLNVLVVALTAIHLSDEHKMLTRAQAVVGHNASSPKMENHERNTSANLGRKSLVMRFKRQAYRDSNYPRTIWSDGPVPFTIDSRLPKHARSIVLKSVAFWRDNTCIDFAFNGRGRNSIAFIRGKGCYSSIGRVWYARSQALSVGQECEHSPNYRIMHFLQFHTITHELAHALGIFHTQSRTDRDRYVTIISGNAEHSQRSNFIAESSRVSENYGIPYEYGSVMHYRNHEFSVNNYPTVVARDPLHRQTMGSGTGPSFLDVLLVNKHYNCLDRCKKYNTSCVNGGYPHPRRCDYCMCPSGFGGRFCETKVALLQRIINAFP</sequence>
<feature type="binding site" evidence="10">
    <location>
        <position position="181"/>
    </location>
    <ligand>
        <name>Zn(2+)</name>
        <dbReference type="ChEBI" id="CHEBI:29105"/>
        <note>catalytic</note>
    </ligand>
</feature>
<reference evidence="13 14" key="2">
    <citation type="submission" date="2018-11" db="EMBL/GenBank/DDBJ databases">
        <authorList>
            <consortium name="Pathogen Informatics"/>
        </authorList>
    </citation>
    <scope>NUCLEOTIDE SEQUENCE [LARGE SCALE GENOMIC DNA]</scope>
</reference>
<dbReference type="GO" id="GO:0018996">
    <property type="term" value="P:molting cycle, collagen and cuticulin-based cuticle"/>
    <property type="evidence" value="ECO:0007669"/>
    <property type="project" value="InterPro"/>
</dbReference>
<dbReference type="OrthoDB" id="5826793at2759"/>
<keyword evidence="8" id="KW-0325">Glycoprotein</keyword>
<keyword evidence="3 10" id="KW-0479">Metal-binding</keyword>
<keyword evidence="4 9" id="KW-0732">Signal</keyword>
<accession>A0A0M3K1Z3</accession>
<keyword evidence="6 10" id="KW-0482">Metalloprotease</keyword>
<dbReference type="InterPro" id="IPR001506">
    <property type="entry name" value="Peptidase_M12A"/>
</dbReference>
<keyword evidence="2 9" id="KW-0964">Secreted</keyword>
<dbReference type="InterPro" id="IPR006026">
    <property type="entry name" value="Peptidase_Metallo"/>
</dbReference>
<dbReference type="InterPro" id="IPR017050">
    <property type="entry name" value="Metallopeptidase_nem"/>
</dbReference>
<evidence type="ECO:0000256" key="7">
    <source>
        <dbReference type="ARBA" id="ARBA00023157"/>
    </source>
</evidence>
<keyword evidence="10 11" id="KW-0645">Protease</keyword>
<dbReference type="GO" id="GO:0004222">
    <property type="term" value="F:metalloendopeptidase activity"/>
    <property type="evidence" value="ECO:0007669"/>
    <property type="project" value="UniProtKB-UniRule"/>
</dbReference>
<evidence type="ECO:0000313" key="13">
    <source>
        <dbReference type="EMBL" id="VDK52036.1"/>
    </source>
</evidence>
<dbReference type="WBParaSite" id="ASIM_0001490701-mRNA-1">
    <property type="protein sequence ID" value="ASIM_0001490701-mRNA-1"/>
    <property type="gene ID" value="ASIM_0001490701"/>
</dbReference>
<evidence type="ECO:0000256" key="6">
    <source>
        <dbReference type="ARBA" id="ARBA00023049"/>
    </source>
</evidence>
<dbReference type="PANTHER" id="PTHR10127">
    <property type="entry name" value="DISCOIDIN, CUB, EGF, LAMININ , AND ZINC METALLOPROTEASE DOMAIN CONTAINING"/>
    <property type="match status" value="1"/>
</dbReference>
<evidence type="ECO:0000256" key="9">
    <source>
        <dbReference type="PIRNR" id="PIRNR036365"/>
    </source>
</evidence>
<dbReference type="PROSITE" id="PS00022">
    <property type="entry name" value="EGF_1"/>
    <property type="match status" value="1"/>
</dbReference>
<evidence type="ECO:0000259" key="12">
    <source>
        <dbReference type="PROSITE" id="PS51864"/>
    </source>
</evidence>
<dbReference type="Pfam" id="PF01400">
    <property type="entry name" value="Astacin"/>
    <property type="match status" value="1"/>
</dbReference>
<dbReference type="SUPFAM" id="SSF55486">
    <property type="entry name" value="Metalloproteases ('zincins'), catalytic domain"/>
    <property type="match status" value="1"/>
</dbReference>
<dbReference type="GO" id="GO:0008270">
    <property type="term" value="F:zinc ion binding"/>
    <property type="evidence" value="ECO:0007669"/>
    <property type="project" value="UniProtKB-UniRule"/>
</dbReference>
<evidence type="ECO:0000256" key="3">
    <source>
        <dbReference type="ARBA" id="ARBA00022723"/>
    </source>
</evidence>
<feature type="domain" description="Peptidase M12A" evidence="12">
    <location>
        <begin position="65"/>
        <end position="279"/>
    </location>
</feature>
<name>A0A0M3K1Z3_ANISI</name>
<evidence type="ECO:0000256" key="2">
    <source>
        <dbReference type="ARBA" id="ARBA00022525"/>
    </source>
</evidence>
<evidence type="ECO:0000313" key="15">
    <source>
        <dbReference type="WBParaSite" id="ASIM_0001490701-mRNA-1"/>
    </source>
</evidence>
<feature type="binding site" evidence="10">
    <location>
        <position position="171"/>
    </location>
    <ligand>
        <name>Zn(2+)</name>
        <dbReference type="ChEBI" id="CHEBI:29105"/>
        <note>catalytic</note>
    </ligand>
</feature>
<comment type="caution">
    <text evidence="10">Lacks conserved residue(s) required for the propagation of feature annotation.</text>
</comment>
<evidence type="ECO:0000313" key="14">
    <source>
        <dbReference type="Proteomes" id="UP000267096"/>
    </source>
</evidence>
<dbReference type="Gene3D" id="3.40.390.10">
    <property type="entry name" value="Collagenase (Catalytic Domain)"/>
    <property type="match status" value="1"/>
</dbReference>
<evidence type="ECO:0000256" key="10">
    <source>
        <dbReference type="PROSITE-ProRule" id="PRU01211"/>
    </source>
</evidence>
<keyword evidence="5 10" id="KW-0862">Zinc</keyword>
<dbReference type="Proteomes" id="UP000267096">
    <property type="component" value="Unassembled WGS sequence"/>
</dbReference>
<dbReference type="CDD" id="cd04280">
    <property type="entry name" value="ZnMc_astacin_like"/>
    <property type="match status" value="1"/>
</dbReference>
<feature type="binding site" evidence="10">
    <location>
        <position position="175"/>
    </location>
    <ligand>
        <name>Zn(2+)</name>
        <dbReference type="ChEBI" id="CHEBI:29105"/>
        <note>catalytic</note>
    </ligand>
</feature>
<evidence type="ECO:0000256" key="8">
    <source>
        <dbReference type="ARBA" id="ARBA00023180"/>
    </source>
</evidence>
<dbReference type="PROSITE" id="PS51864">
    <property type="entry name" value="ASTACIN"/>
    <property type="match status" value="1"/>
</dbReference>
<comment type="subcellular location">
    <subcellularLocation>
        <location evidence="1 9">Secreted</location>
    </subcellularLocation>
</comment>
<feature type="signal peptide" evidence="9 11">
    <location>
        <begin position="1"/>
        <end position="22"/>
    </location>
</feature>
<keyword evidence="14" id="KW-1185">Reference proteome</keyword>
<dbReference type="GO" id="GO:0006508">
    <property type="term" value="P:proteolysis"/>
    <property type="evidence" value="ECO:0007669"/>
    <property type="project" value="UniProtKB-KW"/>
</dbReference>
<evidence type="ECO:0000256" key="11">
    <source>
        <dbReference type="RuleBase" id="RU361183"/>
    </source>
</evidence>
<dbReference type="PROSITE" id="PS01186">
    <property type="entry name" value="EGF_2"/>
    <property type="match status" value="1"/>
</dbReference>
<comment type="cofactor">
    <cofactor evidence="10 11">
        <name>Zn(2+)</name>
        <dbReference type="ChEBI" id="CHEBI:29105"/>
    </cofactor>
    <text evidence="10 11">Binds 1 zinc ion per subunit.</text>
</comment>
<dbReference type="PANTHER" id="PTHR10127:SF891">
    <property type="entry name" value="ZINC METALLOPROTEINASE NAS-29"/>
    <property type="match status" value="1"/>
</dbReference>
<dbReference type="PIRSF" id="PIRSF036365">
    <property type="entry name" value="Astacin_nematoda"/>
    <property type="match status" value="1"/>
</dbReference>
<evidence type="ECO:0000256" key="4">
    <source>
        <dbReference type="ARBA" id="ARBA00022729"/>
    </source>
</evidence>
<feature type="active site" evidence="10">
    <location>
        <position position="172"/>
    </location>
</feature>
<keyword evidence="10 11" id="KW-0378">Hydrolase</keyword>
<dbReference type="SMART" id="SM00235">
    <property type="entry name" value="ZnMc"/>
    <property type="match status" value="1"/>
</dbReference>
<reference evidence="15" key="1">
    <citation type="submission" date="2017-02" db="UniProtKB">
        <authorList>
            <consortium name="WormBaseParasite"/>
        </authorList>
    </citation>
    <scope>IDENTIFICATION</scope>
</reference>
<dbReference type="EMBL" id="UYRR01031699">
    <property type="protein sequence ID" value="VDK52036.1"/>
    <property type="molecule type" value="Genomic_DNA"/>
</dbReference>
<evidence type="ECO:0000256" key="5">
    <source>
        <dbReference type="ARBA" id="ARBA00022833"/>
    </source>
</evidence>
<dbReference type="InterPro" id="IPR034035">
    <property type="entry name" value="Astacin-like_dom"/>
</dbReference>
<dbReference type="GO" id="GO:0005576">
    <property type="term" value="C:extracellular region"/>
    <property type="evidence" value="ECO:0007669"/>
    <property type="project" value="UniProtKB-SubCell"/>
</dbReference>
<dbReference type="InterPro" id="IPR024079">
    <property type="entry name" value="MetalloPept_cat_dom_sf"/>
</dbReference>
<evidence type="ECO:0000256" key="1">
    <source>
        <dbReference type="ARBA" id="ARBA00004613"/>
    </source>
</evidence>
<feature type="chain" id="PRO_5043073130" description="Zinc metalloproteinase" evidence="9 11">
    <location>
        <begin position="23"/>
        <end position="325"/>
    </location>
</feature>
<organism evidence="15">
    <name type="scientific">Anisakis simplex</name>
    <name type="common">Herring worm</name>
    <dbReference type="NCBI Taxonomy" id="6269"/>
    <lineage>
        <taxon>Eukaryota</taxon>
        <taxon>Metazoa</taxon>
        <taxon>Ecdysozoa</taxon>
        <taxon>Nematoda</taxon>
        <taxon>Chromadorea</taxon>
        <taxon>Rhabditida</taxon>
        <taxon>Spirurina</taxon>
        <taxon>Ascaridomorpha</taxon>
        <taxon>Ascaridoidea</taxon>
        <taxon>Anisakidae</taxon>
        <taxon>Anisakis</taxon>
        <taxon>Anisakis simplex complex</taxon>
    </lineage>
</organism>